<organism evidence="1 2">
    <name type="scientific">Chryseosolibacter indicus</name>
    <dbReference type="NCBI Taxonomy" id="2782351"/>
    <lineage>
        <taxon>Bacteria</taxon>
        <taxon>Pseudomonadati</taxon>
        <taxon>Bacteroidota</taxon>
        <taxon>Cytophagia</taxon>
        <taxon>Cytophagales</taxon>
        <taxon>Chryseotaleaceae</taxon>
        <taxon>Chryseosolibacter</taxon>
    </lineage>
</organism>
<reference evidence="1 2" key="1">
    <citation type="submission" date="2021-05" db="EMBL/GenBank/DDBJ databases">
        <title>A Polyphasic approach of four new species of the genus Ohtaekwangia: Ohtaekwangia histidinii sp. nov., Ohtaekwangia cretensis sp. nov., Ohtaekwangia indiensis sp. nov., Ohtaekwangia reichenbachii sp. nov. from diverse environment.</title>
        <authorList>
            <person name="Octaviana S."/>
        </authorList>
    </citation>
    <scope>NUCLEOTIDE SEQUENCE [LARGE SCALE GENOMIC DNA]</scope>
    <source>
        <strain evidence="1 2">PWU20</strain>
    </source>
</reference>
<comment type="caution">
    <text evidence="1">The sequence shown here is derived from an EMBL/GenBank/DDBJ whole genome shotgun (WGS) entry which is preliminary data.</text>
</comment>
<proteinExistence type="predicted"/>
<dbReference type="Proteomes" id="UP000772618">
    <property type="component" value="Unassembled WGS sequence"/>
</dbReference>
<accession>A0ABS5VLF1</accession>
<name>A0ABS5VLF1_9BACT</name>
<protein>
    <submittedName>
        <fullName evidence="1">Uncharacterized protein</fullName>
    </submittedName>
</protein>
<evidence type="ECO:0000313" key="1">
    <source>
        <dbReference type="EMBL" id="MBT1702285.1"/>
    </source>
</evidence>
<dbReference type="RefSeq" id="WP_254152108.1">
    <property type="nucleotide sequence ID" value="NZ_JAHESD010000004.1"/>
</dbReference>
<keyword evidence="2" id="KW-1185">Reference proteome</keyword>
<gene>
    <name evidence="1" type="ORF">KK060_03290</name>
</gene>
<evidence type="ECO:0000313" key="2">
    <source>
        <dbReference type="Proteomes" id="UP000772618"/>
    </source>
</evidence>
<sequence>MNKLIYLLTTISLSAFGQDKALDLAKHLKGDDRNLVESFIAAGNTDFIFVDRMHPGLMYYPKYDSCKDETFLKFILVNTSDANNSEFIKYDNCGQSRVTVSSKALKFYAENREQIVRESVEERVSIDHTVFYSLYEFRGGKLMTYKFFCKECVDRDNTESIRTKNQDLKIYKFFSMLDIELLGLIR</sequence>
<dbReference type="EMBL" id="JAHESD010000004">
    <property type="protein sequence ID" value="MBT1702285.1"/>
    <property type="molecule type" value="Genomic_DNA"/>
</dbReference>